<gene>
    <name evidence="5" type="ORF">N864_23320</name>
</gene>
<dbReference type="PATRIC" id="fig|584657.3.peg.1886"/>
<feature type="domain" description="HTH araC/xylS-type" evidence="4">
    <location>
        <begin position="167"/>
        <end position="270"/>
    </location>
</feature>
<protein>
    <submittedName>
        <fullName evidence="5">AraC family transcriptional regulator</fullName>
    </submittedName>
</protein>
<dbReference type="InterPro" id="IPR009057">
    <property type="entry name" value="Homeodomain-like_sf"/>
</dbReference>
<dbReference type="EMBL" id="AWQS01000060">
    <property type="protein sequence ID" value="EWT06197.1"/>
    <property type="molecule type" value="Genomic_DNA"/>
</dbReference>
<dbReference type="SUPFAM" id="SSF46689">
    <property type="entry name" value="Homeodomain-like"/>
    <property type="match status" value="1"/>
</dbReference>
<evidence type="ECO:0000259" key="4">
    <source>
        <dbReference type="PROSITE" id="PS01124"/>
    </source>
</evidence>
<dbReference type="InterPro" id="IPR018060">
    <property type="entry name" value="HTH_AraC"/>
</dbReference>
<dbReference type="GO" id="GO:0003700">
    <property type="term" value="F:DNA-binding transcription factor activity"/>
    <property type="evidence" value="ECO:0007669"/>
    <property type="project" value="InterPro"/>
</dbReference>
<keyword evidence="3" id="KW-0804">Transcription</keyword>
<organism evidence="5 6">
    <name type="scientific">Intrasporangium chromatireducens Q5-1</name>
    <dbReference type="NCBI Taxonomy" id="584657"/>
    <lineage>
        <taxon>Bacteria</taxon>
        <taxon>Bacillati</taxon>
        <taxon>Actinomycetota</taxon>
        <taxon>Actinomycetes</taxon>
        <taxon>Micrococcales</taxon>
        <taxon>Intrasporangiaceae</taxon>
        <taxon>Intrasporangium</taxon>
    </lineage>
</organism>
<dbReference type="Gene3D" id="1.10.10.60">
    <property type="entry name" value="Homeodomain-like"/>
    <property type="match status" value="1"/>
</dbReference>
<evidence type="ECO:0000256" key="2">
    <source>
        <dbReference type="ARBA" id="ARBA00023125"/>
    </source>
</evidence>
<sequence>MTGSARGVLYPERLPTFHRLTPPAPAADLVRWFWVPEWDLPPGRTSRQDTIAYPASNLVVEPDLVGFAGPTTHRSHRDLTGRGWAVGALLRPAAVPALVDDPGSTRDRYLPLDLPDLHATVCEAMRSASDSAVTRGNASDDGDVRRTRAVQCFADWLRARVPSISAEALLANTMTDLIDGDSTVLQLEDVAARLAVSPRTVQRLARRYVGLPPAAMIRRRRLQEAAERIRTEPGLDLAAIAADLGYADQAHLTNDFRAVLGHTPSRYRRESS</sequence>
<dbReference type="GO" id="GO:0043565">
    <property type="term" value="F:sequence-specific DNA binding"/>
    <property type="evidence" value="ECO:0007669"/>
    <property type="project" value="InterPro"/>
</dbReference>
<dbReference type="RefSeq" id="WP_034715892.1">
    <property type="nucleotide sequence ID" value="NZ_AWQS01000060.1"/>
</dbReference>
<proteinExistence type="predicted"/>
<keyword evidence="2" id="KW-0238">DNA-binding</keyword>
<evidence type="ECO:0000256" key="3">
    <source>
        <dbReference type="ARBA" id="ARBA00023163"/>
    </source>
</evidence>
<dbReference type="PROSITE" id="PS00041">
    <property type="entry name" value="HTH_ARAC_FAMILY_1"/>
    <property type="match status" value="1"/>
</dbReference>
<dbReference type="InterPro" id="IPR018062">
    <property type="entry name" value="HTH_AraC-typ_CS"/>
</dbReference>
<dbReference type="InterPro" id="IPR046532">
    <property type="entry name" value="DUF6597"/>
</dbReference>
<dbReference type="Pfam" id="PF12833">
    <property type="entry name" value="HTH_18"/>
    <property type="match status" value="1"/>
</dbReference>
<keyword evidence="6" id="KW-1185">Reference proteome</keyword>
<dbReference type="PANTHER" id="PTHR46796:SF15">
    <property type="entry name" value="BLL1074 PROTEIN"/>
    <property type="match status" value="1"/>
</dbReference>
<keyword evidence="1" id="KW-0805">Transcription regulation</keyword>
<dbReference type="InterPro" id="IPR050204">
    <property type="entry name" value="AraC_XylS_family_regulators"/>
</dbReference>
<reference evidence="6" key="1">
    <citation type="submission" date="2013-08" db="EMBL/GenBank/DDBJ databases">
        <title>Intrasporangium oryzae NRRL B-24470.</title>
        <authorList>
            <person name="Liu H."/>
            <person name="Wang G."/>
        </authorList>
    </citation>
    <scope>NUCLEOTIDE SEQUENCE [LARGE SCALE GENOMIC DNA]</scope>
    <source>
        <strain evidence="6">Q5-1</strain>
    </source>
</reference>
<evidence type="ECO:0000313" key="5">
    <source>
        <dbReference type="EMBL" id="EWT06197.1"/>
    </source>
</evidence>
<dbReference type="OrthoDB" id="2559672at2"/>
<evidence type="ECO:0000313" key="6">
    <source>
        <dbReference type="Proteomes" id="UP000019494"/>
    </source>
</evidence>
<dbReference type="PANTHER" id="PTHR46796">
    <property type="entry name" value="HTH-TYPE TRANSCRIPTIONAL ACTIVATOR RHAS-RELATED"/>
    <property type="match status" value="1"/>
</dbReference>
<evidence type="ECO:0000256" key="1">
    <source>
        <dbReference type="ARBA" id="ARBA00023015"/>
    </source>
</evidence>
<comment type="caution">
    <text evidence="5">The sequence shown here is derived from an EMBL/GenBank/DDBJ whole genome shotgun (WGS) entry which is preliminary data.</text>
</comment>
<dbReference type="PROSITE" id="PS01124">
    <property type="entry name" value="HTH_ARAC_FAMILY_2"/>
    <property type="match status" value="1"/>
</dbReference>
<dbReference type="Proteomes" id="UP000019494">
    <property type="component" value="Unassembled WGS sequence"/>
</dbReference>
<name>W9GM68_9MICO</name>
<dbReference type="AlphaFoldDB" id="W9GM68"/>
<accession>W9GM68</accession>
<dbReference type="SMART" id="SM00342">
    <property type="entry name" value="HTH_ARAC"/>
    <property type="match status" value="1"/>
</dbReference>
<dbReference type="Pfam" id="PF20240">
    <property type="entry name" value="DUF6597"/>
    <property type="match status" value="1"/>
</dbReference>